<dbReference type="Proteomes" id="UP000218899">
    <property type="component" value="Chromosome"/>
</dbReference>
<accession>A0A1B4VAJ4</accession>
<protein>
    <submittedName>
        <fullName evidence="2">MSHA biogenesis protein MshB</fullName>
    </submittedName>
</protein>
<gene>
    <name evidence="2" type="ORF">SVA_0429</name>
</gene>
<dbReference type="Gene3D" id="3.30.700.10">
    <property type="entry name" value="Glycoprotein, Type 4 Pilin"/>
    <property type="match status" value="1"/>
</dbReference>
<sequence>MNTQQGGFTLIELVMVIVILAILAVTAVPRFVDLSTDAEQAAVAGVAGALGSASAINYGSRKANSANGVAVANCTDVANALQGGLHADYTITAGAIANDATASCTVTHTPSGETSTFVGHGIT</sequence>
<dbReference type="InterPro" id="IPR045584">
    <property type="entry name" value="Pilin-like"/>
</dbReference>
<proteinExistence type="predicted"/>
<dbReference type="PROSITE" id="PS00409">
    <property type="entry name" value="PROKAR_NTER_METHYL"/>
    <property type="match status" value="1"/>
</dbReference>
<organism evidence="2 3">
    <name type="scientific">Sulfurifustis variabilis</name>
    <dbReference type="NCBI Taxonomy" id="1675686"/>
    <lineage>
        <taxon>Bacteria</taxon>
        <taxon>Pseudomonadati</taxon>
        <taxon>Pseudomonadota</taxon>
        <taxon>Gammaproteobacteria</taxon>
        <taxon>Acidiferrobacterales</taxon>
        <taxon>Acidiferrobacteraceae</taxon>
        <taxon>Sulfurifustis</taxon>
    </lineage>
</organism>
<evidence type="ECO:0000313" key="2">
    <source>
        <dbReference type="EMBL" id="BAU47011.1"/>
    </source>
</evidence>
<dbReference type="SUPFAM" id="SSF54523">
    <property type="entry name" value="Pili subunits"/>
    <property type="match status" value="1"/>
</dbReference>
<keyword evidence="1" id="KW-0812">Transmembrane</keyword>
<reference evidence="2 3" key="1">
    <citation type="submission" date="2015-08" db="EMBL/GenBank/DDBJ databases">
        <title>Complete genome sequence of Sulfurifustis variabilis.</title>
        <authorList>
            <person name="Miura A."/>
            <person name="Kojima H."/>
            <person name="Fukui M."/>
        </authorList>
    </citation>
    <scope>NUCLEOTIDE SEQUENCE [LARGE SCALE GENOMIC DNA]</scope>
    <source>
        <strain evidence="3">skN76</strain>
    </source>
</reference>
<dbReference type="AlphaFoldDB" id="A0A1B4VAJ4"/>
<dbReference type="NCBIfam" id="TIGR02532">
    <property type="entry name" value="IV_pilin_GFxxxE"/>
    <property type="match status" value="1"/>
</dbReference>
<dbReference type="RefSeq" id="WP_096458123.1">
    <property type="nucleotide sequence ID" value="NZ_AP014936.1"/>
</dbReference>
<dbReference type="EMBL" id="AP014936">
    <property type="protein sequence ID" value="BAU47011.1"/>
    <property type="molecule type" value="Genomic_DNA"/>
</dbReference>
<keyword evidence="3" id="KW-1185">Reference proteome</keyword>
<keyword evidence="1" id="KW-1133">Transmembrane helix</keyword>
<evidence type="ECO:0000313" key="3">
    <source>
        <dbReference type="Proteomes" id="UP000218899"/>
    </source>
</evidence>
<feature type="transmembrane region" description="Helical" evidence="1">
    <location>
        <begin position="7"/>
        <end position="28"/>
    </location>
</feature>
<name>A0A1B4VAJ4_9GAMM</name>
<dbReference type="KEGG" id="sva:SVA_0429"/>
<dbReference type="OrthoDB" id="5654254at2"/>
<evidence type="ECO:0000256" key="1">
    <source>
        <dbReference type="SAM" id="Phobius"/>
    </source>
</evidence>
<dbReference type="Pfam" id="PF07963">
    <property type="entry name" value="N_methyl"/>
    <property type="match status" value="1"/>
</dbReference>
<keyword evidence="1" id="KW-0472">Membrane</keyword>
<dbReference type="InterPro" id="IPR012902">
    <property type="entry name" value="N_methyl_site"/>
</dbReference>